<dbReference type="Pfam" id="PF00768">
    <property type="entry name" value="Peptidase_S11"/>
    <property type="match status" value="1"/>
</dbReference>
<dbReference type="EC" id="3.4.16.4" evidence="4"/>
<keyword evidence="17" id="KW-0812">Transmembrane</keyword>
<dbReference type="Gene3D" id="3.40.710.10">
    <property type="entry name" value="DD-peptidase/beta-lactamase superfamily"/>
    <property type="match status" value="1"/>
</dbReference>
<comment type="pathway">
    <text evidence="2">Cell wall biogenesis; peptidoglycan biosynthesis.</text>
</comment>
<keyword evidence="11" id="KW-0961">Cell wall biogenesis/degradation</keyword>
<dbReference type="RefSeq" id="WP_302928788.1">
    <property type="nucleotide sequence ID" value="NZ_JAJEPW010000020.1"/>
</dbReference>
<evidence type="ECO:0000256" key="16">
    <source>
        <dbReference type="SAM" id="MobiDB-lite"/>
    </source>
</evidence>
<dbReference type="GO" id="GO:0009002">
    <property type="term" value="F:serine-type D-Ala-D-Ala carboxypeptidase activity"/>
    <property type="evidence" value="ECO:0007669"/>
    <property type="project" value="UniProtKB-EC"/>
</dbReference>
<comment type="similarity">
    <text evidence="3 15">Belongs to the peptidase S11 family.</text>
</comment>
<evidence type="ECO:0000256" key="13">
    <source>
        <dbReference type="PIRSR" id="PIRSR618044-1"/>
    </source>
</evidence>
<dbReference type="AlphaFoldDB" id="A0AAE3ADW3"/>
<keyword evidence="10" id="KW-0573">Peptidoglycan synthesis</keyword>
<keyword evidence="9" id="KW-0133">Cell shape</keyword>
<dbReference type="InterPro" id="IPR012338">
    <property type="entry name" value="Beta-lactam/transpept-like"/>
</dbReference>
<protein>
    <recommendedName>
        <fullName evidence="4">serine-type D-Ala-D-Ala carboxypeptidase</fullName>
        <ecNumber evidence="4">3.4.16.4</ecNumber>
    </recommendedName>
</protein>
<evidence type="ECO:0000256" key="1">
    <source>
        <dbReference type="ARBA" id="ARBA00003217"/>
    </source>
</evidence>
<evidence type="ECO:0000256" key="10">
    <source>
        <dbReference type="ARBA" id="ARBA00022984"/>
    </source>
</evidence>
<dbReference type="Gene3D" id="2.60.410.10">
    <property type="entry name" value="D-Ala-D-Ala carboxypeptidase, C-terminal domain"/>
    <property type="match status" value="1"/>
</dbReference>
<evidence type="ECO:0000256" key="3">
    <source>
        <dbReference type="ARBA" id="ARBA00007164"/>
    </source>
</evidence>
<feature type="binding site" evidence="14">
    <location>
        <position position="238"/>
    </location>
    <ligand>
        <name>substrate</name>
    </ligand>
</feature>
<sequence length="448" mass="49519">MKIRRFLSVFLLTLLLTGLFCVPQASAVDLPQVNAKAALLMDYESGRMLYGLNERDTEYPASITKVMTALLTLEAVDQGVLTLDQQVAAPSLVNDMDPTGSSADIKEGEVLTVEQLLYCMMLVSANEAACILAETVAGSQDAFVALMNQRAQELGCTGTHFVNPNGLHDPNHYSTAWDIYLFTREAMKNETFMKICSTASYVVPATNMSEERELYTTNSLISNWRIMGYQYDGADGIKTGSTEESGYCLVSSAKRSGRRLVAVVLGCKGNGATVESFSESAKLYNWAYNNFSMRQVAATDELYRQPVALSKQTDTVMLYPAQSVEAFLPKDAKDEDIRKSVTLKEDVVNAPVTAGQELGTLTITYNDQVCAEVPLLAQADVSASRFLVAKAAVEAFFAKTWVKLALVAVVVLVIVFILWLKLGRRSRRYGSRGGKRRQRRAYRGRRRW</sequence>
<dbReference type="SMART" id="SM00936">
    <property type="entry name" value="PBP5_C"/>
    <property type="match status" value="1"/>
</dbReference>
<keyword evidence="6" id="KW-0645">Protease</keyword>
<evidence type="ECO:0000256" key="17">
    <source>
        <dbReference type="SAM" id="Phobius"/>
    </source>
</evidence>
<dbReference type="SUPFAM" id="SSF56601">
    <property type="entry name" value="beta-lactamase/transpeptidase-like"/>
    <property type="match status" value="1"/>
</dbReference>
<feature type="region of interest" description="Disordered" evidence="16">
    <location>
        <begin position="428"/>
        <end position="448"/>
    </location>
</feature>
<evidence type="ECO:0000256" key="14">
    <source>
        <dbReference type="PIRSR" id="PIRSR618044-2"/>
    </source>
</evidence>
<reference evidence="20" key="1">
    <citation type="submission" date="2021-10" db="EMBL/GenBank/DDBJ databases">
        <title>Anaerobic single-cell dispensing facilitates the cultivation of human gut bacteria.</title>
        <authorList>
            <person name="Afrizal A."/>
        </authorList>
    </citation>
    <scope>NUCLEOTIDE SEQUENCE</scope>
    <source>
        <strain evidence="20">CLA-AA-H272</strain>
    </source>
</reference>
<dbReference type="GO" id="GO:0006508">
    <property type="term" value="P:proteolysis"/>
    <property type="evidence" value="ECO:0007669"/>
    <property type="project" value="UniProtKB-KW"/>
</dbReference>
<evidence type="ECO:0000256" key="8">
    <source>
        <dbReference type="ARBA" id="ARBA00022801"/>
    </source>
</evidence>
<dbReference type="Pfam" id="PF07943">
    <property type="entry name" value="PBP5_C"/>
    <property type="match status" value="1"/>
</dbReference>
<feature type="active site" description="Proton acceptor" evidence="13">
    <location>
        <position position="65"/>
    </location>
</feature>
<comment type="caution">
    <text evidence="20">The sequence shown here is derived from an EMBL/GenBank/DDBJ whole genome shotgun (WGS) entry which is preliminary data.</text>
</comment>
<evidence type="ECO:0000256" key="9">
    <source>
        <dbReference type="ARBA" id="ARBA00022960"/>
    </source>
</evidence>
<dbReference type="InterPro" id="IPR001967">
    <property type="entry name" value="Peptidase_S11_N"/>
</dbReference>
<feature type="active site" description="Acyl-ester intermediate" evidence="13">
    <location>
        <position position="62"/>
    </location>
</feature>
<evidence type="ECO:0000259" key="19">
    <source>
        <dbReference type="SMART" id="SM00936"/>
    </source>
</evidence>
<evidence type="ECO:0000256" key="2">
    <source>
        <dbReference type="ARBA" id="ARBA00004752"/>
    </source>
</evidence>
<evidence type="ECO:0000256" key="12">
    <source>
        <dbReference type="ARBA" id="ARBA00034000"/>
    </source>
</evidence>
<dbReference type="PRINTS" id="PR00725">
    <property type="entry name" value="DADACBPTASE1"/>
</dbReference>
<dbReference type="GO" id="GO:0008360">
    <property type="term" value="P:regulation of cell shape"/>
    <property type="evidence" value="ECO:0007669"/>
    <property type="project" value="UniProtKB-KW"/>
</dbReference>
<dbReference type="EMBL" id="JAJEPW010000020">
    <property type="protein sequence ID" value="MCC2129509.1"/>
    <property type="molecule type" value="Genomic_DNA"/>
</dbReference>
<keyword evidence="17" id="KW-0472">Membrane</keyword>
<evidence type="ECO:0000313" key="21">
    <source>
        <dbReference type="Proteomes" id="UP001199319"/>
    </source>
</evidence>
<evidence type="ECO:0000256" key="7">
    <source>
        <dbReference type="ARBA" id="ARBA00022729"/>
    </source>
</evidence>
<evidence type="ECO:0000256" key="11">
    <source>
        <dbReference type="ARBA" id="ARBA00023316"/>
    </source>
</evidence>
<dbReference type="PANTHER" id="PTHR21581">
    <property type="entry name" value="D-ALANYL-D-ALANINE CARBOXYPEPTIDASE"/>
    <property type="match status" value="1"/>
</dbReference>
<evidence type="ECO:0000256" key="15">
    <source>
        <dbReference type="RuleBase" id="RU004016"/>
    </source>
</evidence>
<proteinExistence type="inferred from homology"/>
<feature type="chain" id="PRO_5042148837" description="serine-type D-Ala-D-Ala carboxypeptidase" evidence="18">
    <location>
        <begin position="28"/>
        <end position="448"/>
    </location>
</feature>
<organism evidence="20 21">
    <name type="scientific">Brotocaccenecus cirricatena</name>
    <dbReference type="NCBI Taxonomy" id="3064195"/>
    <lineage>
        <taxon>Bacteria</taxon>
        <taxon>Bacillati</taxon>
        <taxon>Bacillota</taxon>
        <taxon>Clostridia</taxon>
        <taxon>Eubacteriales</taxon>
        <taxon>Oscillospiraceae</taxon>
        <taxon>Brotocaccenecus</taxon>
    </lineage>
</organism>
<feature type="domain" description="Peptidase S11 D-Ala-D-Ala carboxypeptidase A C-terminal" evidence="19">
    <location>
        <begin position="291"/>
        <end position="383"/>
    </location>
</feature>
<dbReference type="InterPro" id="IPR018044">
    <property type="entry name" value="Peptidase_S11"/>
</dbReference>
<comment type="catalytic activity">
    <reaction evidence="12">
        <text>Preferential cleavage: (Ac)2-L-Lys-D-Ala-|-D-Ala. Also transpeptidation of peptidyl-alanyl moieties that are N-acyl substituents of D-alanine.</text>
        <dbReference type="EC" id="3.4.16.4"/>
    </reaction>
</comment>
<feature type="signal peptide" evidence="18">
    <location>
        <begin position="1"/>
        <end position="27"/>
    </location>
</feature>
<dbReference type="GO" id="GO:0071555">
    <property type="term" value="P:cell wall organization"/>
    <property type="evidence" value="ECO:0007669"/>
    <property type="project" value="UniProtKB-KW"/>
</dbReference>
<name>A0AAE3ADW3_9FIRM</name>
<feature type="transmembrane region" description="Helical" evidence="17">
    <location>
        <begin position="401"/>
        <end position="422"/>
    </location>
</feature>
<dbReference type="Proteomes" id="UP001199319">
    <property type="component" value="Unassembled WGS sequence"/>
</dbReference>
<dbReference type="GO" id="GO:0009252">
    <property type="term" value="P:peptidoglycan biosynthetic process"/>
    <property type="evidence" value="ECO:0007669"/>
    <property type="project" value="UniProtKB-KW"/>
</dbReference>
<keyword evidence="21" id="KW-1185">Reference proteome</keyword>
<keyword evidence="17" id="KW-1133">Transmembrane helix</keyword>
<dbReference type="SUPFAM" id="SSF69189">
    <property type="entry name" value="Penicillin-binding protein associated domain"/>
    <property type="match status" value="1"/>
</dbReference>
<dbReference type="InterPro" id="IPR012907">
    <property type="entry name" value="Peptidase_S11_C"/>
</dbReference>
<evidence type="ECO:0000256" key="4">
    <source>
        <dbReference type="ARBA" id="ARBA00012448"/>
    </source>
</evidence>
<keyword evidence="7 18" id="KW-0732">Signal</keyword>
<accession>A0AAE3ADW3</accession>
<evidence type="ECO:0000256" key="5">
    <source>
        <dbReference type="ARBA" id="ARBA00022645"/>
    </source>
</evidence>
<comment type="function">
    <text evidence="1">Removes C-terminal D-alanyl residues from sugar-peptide cell wall precursors.</text>
</comment>
<feature type="active site" evidence="13">
    <location>
        <position position="124"/>
    </location>
</feature>
<keyword evidence="8" id="KW-0378">Hydrolase</keyword>
<evidence type="ECO:0000313" key="20">
    <source>
        <dbReference type="EMBL" id="MCC2129509.1"/>
    </source>
</evidence>
<evidence type="ECO:0000256" key="18">
    <source>
        <dbReference type="SAM" id="SignalP"/>
    </source>
</evidence>
<dbReference type="PANTHER" id="PTHR21581:SF33">
    <property type="entry name" value="D-ALANYL-D-ALANINE CARBOXYPEPTIDASE DACB"/>
    <property type="match status" value="1"/>
</dbReference>
<evidence type="ECO:0000256" key="6">
    <source>
        <dbReference type="ARBA" id="ARBA00022670"/>
    </source>
</evidence>
<keyword evidence="5 20" id="KW-0121">Carboxypeptidase</keyword>
<dbReference type="InterPro" id="IPR037167">
    <property type="entry name" value="Peptidase_S11_C_sf"/>
</dbReference>
<gene>
    <name evidence="20" type="ORF">LKD37_08280</name>
</gene>
<dbReference type="InterPro" id="IPR015956">
    <property type="entry name" value="Peniciliin-bd_prot_C_sf"/>
</dbReference>